<dbReference type="AlphaFoldDB" id="A0A2I4DUW0"/>
<dbReference type="PROSITE" id="PS00108">
    <property type="entry name" value="PROTEIN_KINASE_ST"/>
    <property type="match status" value="1"/>
</dbReference>
<keyword evidence="19" id="KW-0325">Glycoprotein</keyword>
<evidence type="ECO:0000256" key="10">
    <source>
        <dbReference type="ARBA" id="ARBA00022801"/>
    </source>
</evidence>
<dbReference type="Proteomes" id="UP000235220">
    <property type="component" value="Chromosome 11"/>
</dbReference>
<dbReference type="OrthoDB" id="63989at2759"/>
<dbReference type="Gene3D" id="3.30.200.20">
    <property type="entry name" value="Phosphorylase Kinase, domain 1"/>
    <property type="match status" value="1"/>
</dbReference>
<dbReference type="CDD" id="cd10422">
    <property type="entry name" value="RNase_Ire1"/>
    <property type="match status" value="1"/>
</dbReference>
<keyword evidence="11" id="KW-0256">Endoplasmic reticulum</keyword>
<evidence type="ECO:0000313" key="27">
    <source>
        <dbReference type="RefSeq" id="XP_018810931.2"/>
    </source>
</evidence>
<dbReference type="FunCoup" id="A0A2I4DUW0">
    <property type="interactions" value="1990"/>
</dbReference>
<dbReference type="PANTHER" id="PTHR13954:SF6">
    <property type="entry name" value="NON-SPECIFIC SERINE_THREONINE PROTEIN KINASE"/>
    <property type="match status" value="1"/>
</dbReference>
<keyword evidence="4" id="KW-0507">mRNA processing</keyword>
<dbReference type="STRING" id="51240.A0A2I4DUW0"/>
<dbReference type="GO" id="GO:0005789">
    <property type="term" value="C:endoplasmic reticulum membrane"/>
    <property type="evidence" value="ECO:0007669"/>
    <property type="project" value="UniProtKB-SubCell"/>
</dbReference>
<accession>A0A2I4DUW0</accession>
<keyword evidence="5" id="KW-0808">Transferase</keyword>
<keyword evidence="3" id="KW-0723">Serine/threonine-protein kinase</keyword>
<dbReference type="Pfam" id="PF00069">
    <property type="entry name" value="Pkinase"/>
    <property type="match status" value="1"/>
</dbReference>
<dbReference type="GO" id="GO:0008380">
    <property type="term" value="P:RNA splicing"/>
    <property type="evidence" value="ECO:0007669"/>
    <property type="project" value="UniProtKB-KW"/>
</dbReference>
<keyword evidence="12" id="KW-0067">ATP-binding</keyword>
<dbReference type="SUPFAM" id="SSF50998">
    <property type="entry name" value="Quinoprotein alcohol dehydrogenase-like"/>
    <property type="match status" value="1"/>
</dbReference>
<sequence>MKHHFICILCLFLVFVISAFSSSFAELSLWSPYGGELSRSPSRSLLSISPEHSTTLIAGLDGTVYLVESNSKRVIWSFASGAPIYTSFQAPFSQDKDKENAGGRFFIDCGDDWELYMHTEHFGRVKLSMSIDEFVKNTPYISEDGAVTLGSKKTTVFEVDLRTGKLIRTYRFNSQSTLRSDDESQSVSYKDISSKVLVKPGSKSPNIVDLRLHITRTDYLLTSFARDSDKTSWNMTIAEIGASLLCLDASSGGPLNFLDKLGLETGIDFALPLSCHTRGPIFCHRSHIMLESSGIETLPGAHLGDVLLPMPPSGLIIPIKPKVDRLVDDSDTMLQLPPREIDDTGIVEVHSTKFSLSHMLIMFREWSLAFSIIMFMIILVVGLVVKAFVLFLKEKVSLNELPCNSSSKAASLKRKKNKKSANNDDVEKKDNYAHIDGENKTLLHLSKLLDGGANGRRIGKLFVSNTEIAKGSNGTIILEGIYEGRPVAVKRLVHAHNDVAFKEIQNLIASDYHPNIVRWYGVEYDQDFVYLSLERCTCSLDDLIQVYTDYSQYPAFNEKQATRAMIDYKARLESMKNRLSGINLWKANGHPSLLLLKMMRDVVYGLVHLHELGIIHRDLKPQNVLIMKERSLCAKLSDMGISKRLVGDMSSLSHQATGCGSSGWQAPEQLLHGRQTRAVDLFSLGCILFFCITGGRHPFGERLERDINIVKNQMDLFLVENIPEGVDLIFRLLRPDPALRPRASEVLHHPLFWSSETRLSFLRDTSDRVELEDRESNSEFFKALESIGSVALGSKWDQKMDPAFITNIGHYRRYKFDSVRDLLRVMRNKLNHYRELPKEIQGLLGPVPEGFDSYFASRFPRLLMEVHNVVCRYCRGEGWFRKYLNINVD</sequence>
<evidence type="ECO:0000256" key="25">
    <source>
        <dbReference type="ARBA" id="ARBA00065357"/>
    </source>
</evidence>
<dbReference type="GO" id="GO:0006397">
    <property type="term" value="P:mRNA processing"/>
    <property type="evidence" value="ECO:0007669"/>
    <property type="project" value="UniProtKB-KW"/>
</dbReference>
<dbReference type="KEGG" id="jre:108983672"/>
<keyword evidence="10" id="KW-0378">Hydrolase</keyword>
<organism evidence="26 27">
    <name type="scientific">Juglans regia</name>
    <name type="common">English walnut</name>
    <dbReference type="NCBI Taxonomy" id="51240"/>
    <lineage>
        <taxon>Eukaryota</taxon>
        <taxon>Viridiplantae</taxon>
        <taxon>Streptophyta</taxon>
        <taxon>Embryophyta</taxon>
        <taxon>Tracheophyta</taxon>
        <taxon>Spermatophyta</taxon>
        <taxon>Magnoliopsida</taxon>
        <taxon>eudicotyledons</taxon>
        <taxon>Gunneridae</taxon>
        <taxon>Pentapetalae</taxon>
        <taxon>rosids</taxon>
        <taxon>fabids</taxon>
        <taxon>Fagales</taxon>
        <taxon>Juglandaceae</taxon>
        <taxon>Juglans</taxon>
    </lineage>
</organism>
<dbReference type="InterPro" id="IPR011047">
    <property type="entry name" value="Quinoprotein_ADH-like_sf"/>
</dbReference>
<evidence type="ECO:0000256" key="19">
    <source>
        <dbReference type="ARBA" id="ARBA00023180"/>
    </source>
</evidence>
<keyword evidence="20" id="KW-0508">mRNA splicing</keyword>
<keyword evidence="21" id="KW-0834">Unfolded protein response</keyword>
<evidence type="ECO:0000256" key="5">
    <source>
        <dbReference type="ARBA" id="ARBA00022679"/>
    </source>
</evidence>
<evidence type="ECO:0000256" key="12">
    <source>
        <dbReference type="ARBA" id="ARBA00022840"/>
    </source>
</evidence>
<dbReference type="GO" id="GO:0005524">
    <property type="term" value="F:ATP binding"/>
    <property type="evidence" value="ECO:0007669"/>
    <property type="project" value="UniProtKB-KW"/>
</dbReference>
<dbReference type="InterPro" id="IPR011009">
    <property type="entry name" value="Kinase-like_dom_sf"/>
</dbReference>
<comment type="catalytic activity">
    <reaction evidence="23">
        <text>L-threonyl-[protein] + ATP = O-phospho-L-threonyl-[protein] + ADP + H(+)</text>
        <dbReference type="Rhea" id="RHEA:46608"/>
        <dbReference type="Rhea" id="RHEA-COMP:11060"/>
        <dbReference type="Rhea" id="RHEA-COMP:11605"/>
        <dbReference type="ChEBI" id="CHEBI:15378"/>
        <dbReference type="ChEBI" id="CHEBI:30013"/>
        <dbReference type="ChEBI" id="CHEBI:30616"/>
        <dbReference type="ChEBI" id="CHEBI:61977"/>
        <dbReference type="ChEBI" id="CHEBI:456216"/>
        <dbReference type="EC" id="2.7.11.1"/>
    </reaction>
</comment>
<evidence type="ECO:0000256" key="22">
    <source>
        <dbReference type="ARBA" id="ARBA00023268"/>
    </source>
</evidence>
<dbReference type="EC" id="2.7.11.1" evidence="2"/>
<dbReference type="FunFam" id="1.20.1440.180:FF:000002">
    <property type="entry name" value="Serine/threonine-protein kinase/endoribonuclease IRE1"/>
    <property type="match status" value="1"/>
</dbReference>
<gene>
    <name evidence="27" type="primary">LOC108983672</name>
</gene>
<evidence type="ECO:0000256" key="11">
    <source>
        <dbReference type="ARBA" id="ARBA00022824"/>
    </source>
</evidence>
<dbReference type="FunFam" id="2.130.10.10:FF:001716">
    <property type="entry name" value="Inositol requiring 1-1"/>
    <property type="match status" value="1"/>
</dbReference>
<dbReference type="InterPro" id="IPR008271">
    <property type="entry name" value="Ser/Thr_kinase_AS"/>
</dbReference>
<comment type="subcellular location">
    <subcellularLocation>
        <location evidence="1">Endoplasmic reticulum membrane</location>
        <topology evidence="1">Single-pass type I membrane protein</topology>
    </subcellularLocation>
</comment>
<evidence type="ECO:0000256" key="2">
    <source>
        <dbReference type="ARBA" id="ARBA00012513"/>
    </source>
</evidence>
<dbReference type="Pfam" id="PF06479">
    <property type="entry name" value="Ribonuc_2-5A"/>
    <property type="match status" value="1"/>
</dbReference>
<evidence type="ECO:0000256" key="1">
    <source>
        <dbReference type="ARBA" id="ARBA00004115"/>
    </source>
</evidence>
<dbReference type="GO" id="GO:0002376">
    <property type="term" value="P:immune system process"/>
    <property type="evidence" value="ECO:0007669"/>
    <property type="project" value="UniProtKB-KW"/>
</dbReference>
<evidence type="ECO:0000256" key="21">
    <source>
        <dbReference type="ARBA" id="ARBA00023230"/>
    </source>
</evidence>
<evidence type="ECO:0000256" key="18">
    <source>
        <dbReference type="ARBA" id="ARBA00023163"/>
    </source>
</evidence>
<keyword evidence="22" id="KW-0511">Multifunctional enzyme</keyword>
<evidence type="ECO:0000256" key="7">
    <source>
        <dbReference type="ARBA" id="ARBA00022729"/>
    </source>
</evidence>
<dbReference type="GeneID" id="108983672"/>
<keyword evidence="9 27" id="KW-0418">Kinase</keyword>
<evidence type="ECO:0000256" key="4">
    <source>
        <dbReference type="ARBA" id="ARBA00022664"/>
    </source>
</evidence>
<dbReference type="GO" id="GO:0016787">
    <property type="term" value="F:hydrolase activity"/>
    <property type="evidence" value="ECO:0007669"/>
    <property type="project" value="UniProtKB-KW"/>
</dbReference>
<dbReference type="RefSeq" id="XP_018810931.2">
    <property type="nucleotide sequence ID" value="XM_018955386.2"/>
</dbReference>
<dbReference type="InterPro" id="IPR015943">
    <property type="entry name" value="WD40/YVTN_repeat-like_dom_sf"/>
</dbReference>
<dbReference type="Gene3D" id="1.10.510.10">
    <property type="entry name" value="Transferase(Phosphotransferase) domain 1"/>
    <property type="match status" value="1"/>
</dbReference>
<dbReference type="GO" id="GO:0005783">
    <property type="term" value="C:endoplasmic reticulum"/>
    <property type="evidence" value="ECO:0000318"/>
    <property type="project" value="GO_Central"/>
</dbReference>
<dbReference type="PANTHER" id="PTHR13954">
    <property type="entry name" value="IRE1-RELATED"/>
    <property type="match status" value="1"/>
</dbReference>
<dbReference type="SMART" id="SM00220">
    <property type="entry name" value="S_TKc"/>
    <property type="match status" value="1"/>
</dbReference>
<evidence type="ECO:0000256" key="24">
    <source>
        <dbReference type="ARBA" id="ARBA00048679"/>
    </source>
</evidence>
<dbReference type="SUPFAM" id="SSF56112">
    <property type="entry name" value="Protein kinase-like (PK-like)"/>
    <property type="match status" value="1"/>
</dbReference>
<dbReference type="PROSITE" id="PS51392">
    <property type="entry name" value="KEN"/>
    <property type="match status" value="1"/>
</dbReference>
<dbReference type="GO" id="GO:0051082">
    <property type="term" value="F:unfolded protein binding"/>
    <property type="evidence" value="ECO:0000318"/>
    <property type="project" value="GO_Central"/>
</dbReference>
<name>A0A2I4DUW0_JUGRE</name>
<dbReference type="SMART" id="SM00580">
    <property type="entry name" value="PUG"/>
    <property type="match status" value="1"/>
</dbReference>
<evidence type="ECO:0000256" key="8">
    <source>
        <dbReference type="ARBA" id="ARBA00022741"/>
    </source>
</evidence>
<dbReference type="GO" id="GO:0009751">
    <property type="term" value="P:response to salicylic acid"/>
    <property type="evidence" value="ECO:0007669"/>
    <property type="project" value="UniProtKB-ARBA"/>
</dbReference>
<keyword evidence="17" id="KW-1015">Disulfide bond</keyword>
<dbReference type="GO" id="GO:0042742">
    <property type="term" value="P:defense response to bacterium"/>
    <property type="evidence" value="ECO:0007669"/>
    <property type="project" value="UniProtKB-ARBA"/>
</dbReference>
<dbReference type="GO" id="GO:0004521">
    <property type="term" value="F:RNA endonuclease activity"/>
    <property type="evidence" value="ECO:0000318"/>
    <property type="project" value="GO_Central"/>
</dbReference>
<dbReference type="GO" id="GO:0036498">
    <property type="term" value="P:IRE1-mediated unfolded protein response"/>
    <property type="evidence" value="ECO:0000318"/>
    <property type="project" value="GO_Central"/>
</dbReference>
<evidence type="ECO:0000256" key="3">
    <source>
        <dbReference type="ARBA" id="ARBA00022527"/>
    </source>
</evidence>
<evidence type="ECO:0000313" key="26">
    <source>
        <dbReference type="Proteomes" id="UP000235220"/>
    </source>
</evidence>
<evidence type="ECO:0000256" key="9">
    <source>
        <dbReference type="ARBA" id="ARBA00022777"/>
    </source>
</evidence>
<evidence type="ECO:0000256" key="6">
    <source>
        <dbReference type="ARBA" id="ARBA00022692"/>
    </source>
</evidence>
<dbReference type="GO" id="GO:0004674">
    <property type="term" value="F:protein serine/threonine kinase activity"/>
    <property type="evidence" value="ECO:0000318"/>
    <property type="project" value="GO_Central"/>
</dbReference>
<evidence type="ECO:0000256" key="13">
    <source>
        <dbReference type="ARBA" id="ARBA00022859"/>
    </source>
</evidence>
<evidence type="ECO:0000256" key="14">
    <source>
        <dbReference type="ARBA" id="ARBA00022989"/>
    </source>
</evidence>
<keyword evidence="26" id="KW-1185">Reference proteome</keyword>
<comment type="catalytic activity">
    <reaction evidence="24">
        <text>L-seryl-[protein] + ATP = O-phospho-L-seryl-[protein] + ADP + H(+)</text>
        <dbReference type="Rhea" id="RHEA:17989"/>
        <dbReference type="Rhea" id="RHEA-COMP:9863"/>
        <dbReference type="Rhea" id="RHEA-COMP:11604"/>
        <dbReference type="ChEBI" id="CHEBI:15378"/>
        <dbReference type="ChEBI" id="CHEBI:29999"/>
        <dbReference type="ChEBI" id="CHEBI:30616"/>
        <dbReference type="ChEBI" id="CHEBI:83421"/>
        <dbReference type="ChEBI" id="CHEBI:456216"/>
        <dbReference type="EC" id="2.7.11.1"/>
    </reaction>
</comment>
<keyword evidence="7" id="KW-0732">Signal</keyword>
<evidence type="ECO:0000256" key="17">
    <source>
        <dbReference type="ARBA" id="ARBA00023157"/>
    </source>
</evidence>
<keyword evidence="6" id="KW-0812">Transmembrane</keyword>
<dbReference type="InterPro" id="IPR038357">
    <property type="entry name" value="KEN_sf"/>
</dbReference>
<dbReference type="InterPro" id="IPR010513">
    <property type="entry name" value="KEN_dom"/>
</dbReference>
<dbReference type="Gramene" id="Jr11_00260_p1">
    <property type="protein sequence ID" value="cds.Jr11_00260_p1"/>
    <property type="gene ID" value="Jr11_00260"/>
</dbReference>
<evidence type="ECO:0000256" key="20">
    <source>
        <dbReference type="ARBA" id="ARBA00023187"/>
    </source>
</evidence>
<dbReference type="Gene3D" id="1.20.1440.180">
    <property type="entry name" value="KEN domain"/>
    <property type="match status" value="1"/>
</dbReference>
<comment type="subunit">
    <text evidence="25">Homodimer; disulfide-linked. Dimer formation is driven by hydrophobic interactions within the N-terminal luminal domains and stabilized by disulfide bridges.</text>
</comment>
<dbReference type="InterPro" id="IPR045133">
    <property type="entry name" value="IRE1/2-like"/>
</dbReference>
<evidence type="ECO:0000256" key="16">
    <source>
        <dbReference type="ARBA" id="ARBA00023136"/>
    </source>
</evidence>
<dbReference type="GO" id="GO:0070059">
    <property type="term" value="P:intrinsic apoptotic signaling pathway in response to endoplasmic reticulum stress"/>
    <property type="evidence" value="ECO:0000318"/>
    <property type="project" value="GO_Central"/>
</dbReference>
<evidence type="ECO:0000256" key="15">
    <source>
        <dbReference type="ARBA" id="ARBA00023015"/>
    </source>
</evidence>
<keyword evidence="13" id="KW-0391">Immunity</keyword>
<keyword evidence="18" id="KW-0804">Transcription</keyword>
<dbReference type="FunFam" id="3.30.200.20:FF:000077">
    <property type="entry name" value="Putative Serine/threonine-protein kinase/endoribonuclease IRE1"/>
    <property type="match status" value="1"/>
</dbReference>
<proteinExistence type="predicted"/>
<reference evidence="27" key="1">
    <citation type="submission" date="2025-08" db="UniProtKB">
        <authorList>
            <consortium name="RefSeq"/>
        </authorList>
    </citation>
    <scope>IDENTIFICATION</scope>
    <source>
        <tissue evidence="27">Leaves</tissue>
    </source>
</reference>
<protein>
    <recommendedName>
        <fullName evidence="2">non-specific serine/threonine protein kinase</fullName>
        <ecNumber evidence="2">2.7.11.1</ecNumber>
    </recommendedName>
</protein>
<dbReference type="Gene3D" id="2.130.10.10">
    <property type="entry name" value="YVTN repeat-like/Quinoprotein amine dehydrogenase"/>
    <property type="match status" value="1"/>
</dbReference>
<dbReference type="FunFam" id="1.10.510.10:FF:000463">
    <property type="entry name" value="Serine/threonine-protein kinase/endoribonuclease IRE1a"/>
    <property type="match status" value="1"/>
</dbReference>
<dbReference type="PROSITE" id="PS50011">
    <property type="entry name" value="PROTEIN_KINASE_DOM"/>
    <property type="match status" value="1"/>
</dbReference>
<keyword evidence="15" id="KW-0805">Transcription regulation</keyword>
<dbReference type="InterPro" id="IPR000719">
    <property type="entry name" value="Prot_kinase_dom"/>
</dbReference>
<keyword evidence="16" id="KW-0472">Membrane</keyword>
<keyword evidence="8" id="KW-0547">Nucleotide-binding</keyword>
<evidence type="ECO:0000256" key="23">
    <source>
        <dbReference type="ARBA" id="ARBA00047899"/>
    </source>
</evidence>
<keyword evidence="14" id="KW-1133">Transmembrane helix</keyword>